<reference evidence="1 2" key="1">
    <citation type="journal article" date="2021" name="BMC Genomics">
        <title>Datura genome reveals duplications of psychoactive alkaloid biosynthetic genes and high mutation rate following tissue culture.</title>
        <authorList>
            <person name="Rajewski A."/>
            <person name="Carter-House D."/>
            <person name="Stajich J."/>
            <person name="Litt A."/>
        </authorList>
    </citation>
    <scope>NUCLEOTIDE SEQUENCE [LARGE SCALE GENOMIC DNA]</scope>
    <source>
        <strain evidence="1">AR-01</strain>
    </source>
</reference>
<proteinExistence type="predicted"/>
<evidence type="ECO:0000313" key="1">
    <source>
        <dbReference type="EMBL" id="MCD7446943.1"/>
    </source>
</evidence>
<evidence type="ECO:0000313" key="2">
    <source>
        <dbReference type="Proteomes" id="UP000823775"/>
    </source>
</evidence>
<dbReference type="EMBL" id="JACEIK010000024">
    <property type="protein sequence ID" value="MCD7446943.1"/>
    <property type="molecule type" value="Genomic_DNA"/>
</dbReference>
<feature type="non-terminal residue" evidence="1">
    <location>
        <position position="1"/>
    </location>
</feature>
<comment type="caution">
    <text evidence="1">The sequence shown here is derived from an EMBL/GenBank/DDBJ whole genome shotgun (WGS) entry which is preliminary data.</text>
</comment>
<feature type="non-terminal residue" evidence="1">
    <location>
        <position position="108"/>
    </location>
</feature>
<accession>A0ABS8RJF4</accession>
<organism evidence="1 2">
    <name type="scientific">Datura stramonium</name>
    <name type="common">Jimsonweed</name>
    <name type="synonym">Common thornapple</name>
    <dbReference type="NCBI Taxonomy" id="4076"/>
    <lineage>
        <taxon>Eukaryota</taxon>
        <taxon>Viridiplantae</taxon>
        <taxon>Streptophyta</taxon>
        <taxon>Embryophyta</taxon>
        <taxon>Tracheophyta</taxon>
        <taxon>Spermatophyta</taxon>
        <taxon>Magnoliopsida</taxon>
        <taxon>eudicotyledons</taxon>
        <taxon>Gunneridae</taxon>
        <taxon>Pentapetalae</taxon>
        <taxon>asterids</taxon>
        <taxon>lamiids</taxon>
        <taxon>Solanales</taxon>
        <taxon>Solanaceae</taxon>
        <taxon>Solanoideae</taxon>
        <taxon>Datureae</taxon>
        <taxon>Datura</taxon>
    </lineage>
</organism>
<keyword evidence="2" id="KW-1185">Reference proteome</keyword>
<protein>
    <submittedName>
        <fullName evidence="1">Uncharacterized protein</fullName>
    </submittedName>
</protein>
<gene>
    <name evidence="1" type="ORF">HAX54_019754</name>
</gene>
<sequence>ATYIPDPVPASPPVFSSVTDLSPSTPACPSQPSTDSYLASLENIDWYFIQRKIDNEPTRDMEGGRRLTYGSAIGVGDYIPDMLCPFTTHTVRDMVGQDTSHSTTQDAQ</sequence>
<name>A0ABS8RJF4_DATST</name>
<dbReference type="Proteomes" id="UP000823775">
    <property type="component" value="Unassembled WGS sequence"/>
</dbReference>